<feature type="transmembrane region" description="Helical" evidence="1">
    <location>
        <begin position="173"/>
        <end position="193"/>
    </location>
</feature>
<feature type="transmembrane region" description="Helical" evidence="1">
    <location>
        <begin position="38"/>
        <end position="57"/>
    </location>
</feature>
<keyword evidence="1" id="KW-0812">Transmembrane</keyword>
<dbReference type="InterPro" id="IPR031621">
    <property type="entry name" value="HisKA_7TM"/>
</dbReference>
<evidence type="ECO:0000259" key="2">
    <source>
        <dbReference type="Pfam" id="PF16927"/>
    </source>
</evidence>
<feature type="transmembrane region" description="Helical" evidence="1">
    <location>
        <begin position="6"/>
        <end position="26"/>
    </location>
</feature>
<dbReference type="Proteomes" id="UP000178930">
    <property type="component" value="Unassembled WGS sequence"/>
</dbReference>
<name>A0A1G1XVE2_9BACT</name>
<protein>
    <recommendedName>
        <fullName evidence="2">Histidine kinase N-terminal 7TM region domain-containing protein</fullName>
    </recommendedName>
</protein>
<dbReference type="Pfam" id="PF16927">
    <property type="entry name" value="HisKA_7TM"/>
    <property type="match status" value="1"/>
</dbReference>
<evidence type="ECO:0000256" key="1">
    <source>
        <dbReference type="SAM" id="Phobius"/>
    </source>
</evidence>
<keyword evidence="1" id="KW-0472">Membrane</keyword>
<proteinExistence type="predicted"/>
<reference evidence="3 4" key="1">
    <citation type="journal article" date="2016" name="Nat. Commun.">
        <title>Thousands of microbial genomes shed light on interconnected biogeochemical processes in an aquifer system.</title>
        <authorList>
            <person name="Anantharaman K."/>
            <person name="Brown C.T."/>
            <person name="Hug L.A."/>
            <person name="Sharon I."/>
            <person name="Castelle C.J."/>
            <person name="Probst A.J."/>
            <person name="Thomas B.C."/>
            <person name="Singh A."/>
            <person name="Wilkins M.J."/>
            <person name="Karaoz U."/>
            <person name="Brodie E.L."/>
            <person name="Williams K.H."/>
            <person name="Hubbard S.S."/>
            <person name="Banfield J.F."/>
        </authorList>
    </citation>
    <scope>NUCLEOTIDE SEQUENCE [LARGE SCALE GENOMIC DNA]</scope>
</reference>
<sequence length="228" mass="26280">MLFNILITTTALLVILSFGLGVFSLVRNPKAKVVQLWFLMSMVVTIWSVGYIKTLLATDSANGFLSLRIVYFGAALIPILYFHFVSAFLFLNKKFNYLIYAGYALAFIFLILNTLTDFVIKGAKYLENFGYYEDVTNFGFKLFLAYFLFFAGFSIYLLFSVYRRSDGLRRRQIFYILLASLFGFLGGVSNFVMDLTGGYPYGQLIVWLYPLFITYGIYVDEIKIKIRF</sequence>
<feature type="transmembrane region" description="Helical" evidence="1">
    <location>
        <begin position="98"/>
        <end position="120"/>
    </location>
</feature>
<dbReference type="AlphaFoldDB" id="A0A1G1XVE2"/>
<comment type="caution">
    <text evidence="3">The sequence shown here is derived from an EMBL/GenBank/DDBJ whole genome shotgun (WGS) entry which is preliminary data.</text>
</comment>
<evidence type="ECO:0000313" key="3">
    <source>
        <dbReference type="EMBL" id="OGY43961.1"/>
    </source>
</evidence>
<gene>
    <name evidence="3" type="ORF">A2729_01400</name>
</gene>
<feature type="transmembrane region" description="Helical" evidence="1">
    <location>
        <begin position="69"/>
        <end position="91"/>
    </location>
</feature>
<feature type="domain" description="Histidine kinase N-terminal 7TM region" evidence="2">
    <location>
        <begin position="11"/>
        <end position="217"/>
    </location>
</feature>
<keyword evidence="1" id="KW-1133">Transmembrane helix</keyword>
<dbReference type="STRING" id="1797532.A2729_01400"/>
<feature type="transmembrane region" description="Helical" evidence="1">
    <location>
        <begin position="199"/>
        <end position="218"/>
    </location>
</feature>
<feature type="transmembrane region" description="Helical" evidence="1">
    <location>
        <begin position="140"/>
        <end position="161"/>
    </location>
</feature>
<accession>A0A1G1XVE2</accession>
<dbReference type="EMBL" id="MHIB01000027">
    <property type="protein sequence ID" value="OGY43961.1"/>
    <property type="molecule type" value="Genomic_DNA"/>
</dbReference>
<evidence type="ECO:0000313" key="4">
    <source>
        <dbReference type="Proteomes" id="UP000178930"/>
    </source>
</evidence>
<organism evidence="3 4">
    <name type="scientific">Candidatus Buchananbacteria bacterium RIFCSPHIGHO2_01_FULL_39_14</name>
    <dbReference type="NCBI Taxonomy" id="1797532"/>
    <lineage>
        <taxon>Bacteria</taxon>
        <taxon>Candidatus Buchananiibacteriota</taxon>
    </lineage>
</organism>